<proteinExistence type="predicted"/>
<sequence length="140" mass="16176">MEVKGGENWVGLVDDWWVLEESWGFASSTKSHPTANHPKAVGAWVKNAWKGIPTIGTAEAMDREWWKWWTGINPEWRVSDRELQQKDDGPFDALRYPGQNGFLNVIACLKWWYLAMDTPSESWKRAVADVRWVIGKMLDV</sequence>
<dbReference type="EMBL" id="JARIHO010000164">
    <property type="protein sequence ID" value="KAJ7300517.1"/>
    <property type="molecule type" value="Genomic_DNA"/>
</dbReference>
<dbReference type="AlphaFoldDB" id="A0AAD7E6F8"/>
<organism evidence="1 2">
    <name type="scientific">Mycena albidolilacea</name>
    <dbReference type="NCBI Taxonomy" id="1033008"/>
    <lineage>
        <taxon>Eukaryota</taxon>
        <taxon>Fungi</taxon>
        <taxon>Dikarya</taxon>
        <taxon>Basidiomycota</taxon>
        <taxon>Agaricomycotina</taxon>
        <taxon>Agaricomycetes</taxon>
        <taxon>Agaricomycetidae</taxon>
        <taxon>Agaricales</taxon>
        <taxon>Marasmiineae</taxon>
        <taxon>Mycenaceae</taxon>
        <taxon>Mycena</taxon>
    </lineage>
</organism>
<name>A0AAD7E6F8_9AGAR</name>
<gene>
    <name evidence="1" type="ORF">DFH08DRAFT_725245</name>
</gene>
<comment type="caution">
    <text evidence="1">The sequence shown here is derived from an EMBL/GenBank/DDBJ whole genome shotgun (WGS) entry which is preliminary data.</text>
</comment>
<evidence type="ECO:0000313" key="1">
    <source>
        <dbReference type="EMBL" id="KAJ7300517.1"/>
    </source>
</evidence>
<accession>A0AAD7E6F8</accession>
<protein>
    <submittedName>
        <fullName evidence="1">Uncharacterized protein</fullName>
    </submittedName>
</protein>
<evidence type="ECO:0000313" key="2">
    <source>
        <dbReference type="Proteomes" id="UP001218218"/>
    </source>
</evidence>
<dbReference type="Proteomes" id="UP001218218">
    <property type="component" value="Unassembled WGS sequence"/>
</dbReference>
<keyword evidence="2" id="KW-1185">Reference proteome</keyword>
<reference evidence="1" key="1">
    <citation type="submission" date="2023-03" db="EMBL/GenBank/DDBJ databases">
        <title>Massive genome expansion in bonnet fungi (Mycena s.s.) driven by repeated elements and novel gene families across ecological guilds.</title>
        <authorList>
            <consortium name="Lawrence Berkeley National Laboratory"/>
            <person name="Harder C.B."/>
            <person name="Miyauchi S."/>
            <person name="Viragh M."/>
            <person name="Kuo A."/>
            <person name="Thoen E."/>
            <person name="Andreopoulos B."/>
            <person name="Lu D."/>
            <person name="Skrede I."/>
            <person name="Drula E."/>
            <person name="Henrissat B."/>
            <person name="Morin E."/>
            <person name="Kohler A."/>
            <person name="Barry K."/>
            <person name="LaButti K."/>
            <person name="Morin E."/>
            <person name="Salamov A."/>
            <person name="Lipzen A."/>
            <person name="Mereny Z."/>
            <person name="Hegedus B."/>
            <person name="Baldrian P."/>
            <person name="Stursova M."/>
            <person name="Weitz H."/>
            <person name="Taylor A."/>
            <person name="Grigoriev I.V."/>
            <person name="Nagy L.G."/>
            <person name="Martin F."/>
            <person name="Kauserud H."/>
        </authorList>
    </citation>
    <scope>NUCLEOTIDE SEQUENCE</scope>
    <source>
        <strain evidence="1">CBHHK002</strain>
    </source>
</reference>